<reference evidence="1 2" key="1">
    <citation type="submission" date="2019-10" db="EMBL/GenBank/DDBJ databases">
        <title>Assembly and Annotation for the nematode Trichostrongylus colubriformis.</title>
        <authorList>
            <person name="Martin J."/>
        </authorList>
    </citation>
    <scope>NUCLEOTIDE SEQUENCE [LARGE SCALE GENOMIC DNA]</scope>
    <source>
        <strain evidence="1">G859</strain>
        <tissue evidence="1">Whole worm</tissue>
    </source>
</reference>
<dbReference type="EMBL" id="WIXE01006053">
    <property type="protein sequence ID" value="KAK5981652.1"/>
    <property type="molecule type" value="Genomic_DNA"/>
</dbReference>
<proteinExistence type="predicted"/>
<keyword evidence="2" id="KW-1185">Reference proteome</keyword>
<protein>
    <submittedName>
        <fullName evidence="1">Uncharacterized protein</fullName>
    </submittedName>
</protein>
<accession>A0AAN8FMR5</accession>
<organism evidence="1 2">
    <name type="scientific">Trichostrongylus colubriformis</name>
    <name type="common">Black scour worm</name>
    <dbReference type="NCBI Taxonomy" id="6319"/>
    <lineage>
        <taxon>Eukaryota</taxon>
        <taxon>Metazoa</taxon>
        <taxon>Ecdysozoa</taxon>
        <taxon>Nematoda</taxon>
        <taxon>Chromadorea</taxon>
        <taxon>Rhabditida</taxon>
        <taxon>Rhabditina</taxon>
        <taxon>Rhabditomorpha</taxon>
        <taxon>Strongyloidea</taxon>
        <taxon>Trichostrongylidae</taxon>
        <taxon>Trichostrongylus</taxon>
    </lineage>
</organism>
<dbReference type="Proteomes" id="UP001331761">
    <property type="component" value="Unassembled WGS sequence"/>
</dbReference>
<comment type="caution">
    <text evidence="1">The sequence shown here is derived from an EMBL/GenBank/DDBJ whole genome shotgun (WGS) entry which is preliminary data.</text>
</comment>
<evidence type="ECO:0000313" key="2">
    <source>
        <dbReference type="Proteomes" id="UP001331761"/>
    </source>
</evidence>
<evidence type="ECO:0000313" key="1">
    <source>
        <dbReference type="EMBL" id="KAK5981652.1"/>
    </source>
</evidence>
<sequence>MHLSSSAIDQQSPIESSRRRNLLVHWFWIASEHLGAGFILGRCIHSRSVGLNFR</sequence>
<gene>
    <name evidence="1" type="ORF">GCK32_021752</name>
</gene>
<dbReference type="AlphaFoldDB" id="A0AAN8FMR5"/>
<name>A0AAN8FMR5_TRICO</name>